<evidence type="ECO:0000256" key="6">
    <source>
        <dbReference type="ARBA" id="ARBA00022692"/>
    </source>
</evidence>
<accession>A0A2I6S593</accession>
<keyword evidence="6 9" id="KW-0812">Transmembrane</keyword>
<keyword evidence="4" id="KW-1003">Cell membrane</keyword>
<evidence type="ECO:0000256" key="1">
    <source>
        <dbReference type="ARBA" id="ARBA00004429"/>
    </source>
</evidence>
<dbReference type="GO" id="GO:0043190">
    <property type="term" value="C:ATP-binding cassette (ABC) transporter complex"/>
    <property type="evidence" value="ECO:0007669"/>
    <property type="project" value="InterPro"/>
</dbReference>
<comment type="subcellular location">
    <subcellularLocation>
        <location evidence="1">Cell inner membrane</location>
        <topology evidence="1">Multi-pass membrane protein</topology>
    </subcellularLocation>
</comment>
<gene>
    <name evidence="10" type="primary">lptF</name>
    <name evidence="10" type="ORF">C0099_05420</name>
</gene>
<reference evidence="10 11" key="1">
    <citation type="submission" date="2018-01" db="EMBL/GenBank/DDBJ databases">
        <authorList>
            <person name="Fu G.-Y."/>
        </authorList>
    </citation>
    <scope>NUCLEOTIDE SEQUENCE [LARGE SCALE GENOMIC DNA]</scope>
    <source>
        <strain evidence="10 11">SY39</strain>
    </source>
</reference>
<evidence type="ECO:0000313" key="11">
    <source>
        <dbReference type="Proteomes" id="UP000242205"/>
    </source>
</evidence>
<evidence type="ECO:0000256" key="3">
    <source>
        <dbReference type="ARBA" id="ARBA00022448"/>
    </source>
</evidence>
<evidence type="ECO:0000256" key="4">
    <source>
        <dbReference type="ARBA" id="ARBA00022475"/>
    </source>
</evidence>
<keyword evidence="8 9" id="KW-0472">Membrane</keyword>
<proteinExistence type="predicted"/>
<dbReference type="GO" id="GO:0055085">
    <property type="term" value="P:transmembrane transport"/>
    <property type="evidence" value="ECO:0007669"/>
    <property type="project" value="InterPro"/>
</dbReference>
<dbReference type="InterPro" id="IPR005495">
    <property type="entry name" value="LptG/LptF_permease"/>
</dbReference>
<evidence type="ECO:0000256" key="9">
    <source>
        <dbReference type="SAM" id="Phobius"/>
    </source>
</evidence>
<evidence type="ECO:0000256" key="2">
    <source>
        <dbReference type="ARBA" id="ARBA00014213"/>
    </source>
</evidence>
<protein>
    <recommendedName>
        <fullName evidence="2">Lipopolysaccharide export system permease protein LptF</fullName>
    </recommendedName>
</protein>
<keyword evidence="11" id="KW-1185">Reference proteome</keyword>
<evidence type="ECO:0000256" key="5">
    <source>
        <dbReference type="ARBA" id="ARBA00022519"/>
    </source>
</evidence>
<dbReference type="InterPro" id="IPR030922">
    <property type="entry name" value="LptF"/>
</dbReference>
<feature type="transmembrane region" description="Helical" evidence="9">
    <location>
        <begin position="109"/>
        <end position="126"/>
    </location>
</feature>
<dbReference type="Proteomes" id="UP000242205">
    <property type="component" value="Chromosome"/>
</dbReference>
<evidence type="ECO:0000313" key="10">
    <source>
        <dbReference type="EMBL" id="AUN94428.1"/>
    </source>
</evidence>
<keyword evidence="3" id="KW-0813">Transport</keyword>
<feature type="transmembrane region" description="Helical" evidence="9">
    <location>
        <begin position="47"/>
        <end position="74"/>
    </location>
</feature>
<feature type="transmembrane region" description="Helical" evidence="9">
    <location>
        <begin position="299"/>
        <end position="319"/>
    </location>
</feature>
<dbReference type="PANTHER" id="PTHR33529">
    <property type="entry name" value="SLR0882 PROTEIN-RELATED"/>
    <property type="match status" value="1"/>
</dbReference>
<dbReference type="Pfam" id="PF03739">
    <property type="entry name" value="LptF_LptG"/>
    <property type="match status" value="1"/>
</dbReference>
<dbReference type="GO" id="GO:0015920">
    <property type="term" value="P:lipopolysaccharide transport"/>
    <property type="evidence" value="ECO:0007669"/>
    <property type="project" value="TreeGrafter"/>
</dbReference>
<keyword evidence="7 9" id="KW-1133">Transmembrane helix</keyword>
<feature type="transmembrane region" description="Helical" evidence="9">
    <location>
        <begin position="12"/>
        <end position="35"/>
    </location>
</feature>
<dbReference type="PANTHER" id="PTHR33529:SF7">
    <property type="entry name" value="LIPOPOLYSACCHARIDE EXPORT SYSTEM PERMEASE PROTEIN LPTF"/>
    <property type="match status" value="1"/>
</dbReference>
<name>A0A2I6S593_9RHOO</name>
<dbReference type="KEGG" id="atw:C0099_05420"/>
<feature type="transmembrane region" description="Helical" evidence="9">
    <location>
        <begin position="269"/>
        <end position="287"/>
    </location>
</feature>
<dbReference type="RefSeq" id="WP_102246498.1">
    <property type="nucleotide sequence ID" value="NZ_CP025682.1"/>
</dbReference>
<dbReference type="NCBIfam" id="TIGR04407">
    <property type="entry name" value="LptF_YjgP"/>
    <property type="match status" value="1"/>
</dbReference>
<keyword evidence="5" id="KW-0997">Cell inner membrane</keyword>
<dbReference type="AlphaFoldDB" id="A0A2I6S593"/>
<evidence type="ECO:0000256" key="7">
    <source>
        <dbReference type="ARBA" id="ARBA00022989"/>
    </source>
</evidence>
<feature type="transmembrane region" description="Helical" evidence="9">
    <location>
        <begin position="326"/>
        <end position="346"/>
    </location>
</feature>
<sequence>MIFRSAIQREFRATAAAMFVALFAILISVVLIRMLGQAAGGRVPPDAVFALIGFGALGYLPVVLTLTLCSAVLITLSRCYRDSEMVVWFASGLPLTAFIRPVLQFAVPAALVIAAMTLFVTPWAEFKTEEFRTQLESRDDTTRVAPGVFRESSNEQRVFFVEVGAGEDGKLRNVFVHSIEGDRISVVASAQGFIRSDERGDRFVVLEDGRRYDGVPGTAAYKVIEFDRYEILVDQRRVASPTVRARSTSTLELMQQRASNQLGELSARINLPLAALLLSLLAIPLSFVNPRAGRGANFIFALLAYLVYSNAINIVDAWVSQQRMGFWTAVLVPHLLMLGVLALLFYRRLAISPFWRAWRARA</sequence>
<evidence type="ECO:0000256" key="8">
    <source>
        <dbReference type="ARBA" id="ARBA00023136"/>
    </source>
</evidence>
<dbReference type="EMBL" id="CP025682">
    <property type="protein sequence ID" value="AUN94428.1"/>
    <property type="molecule type" value="Genomic_DNA"/>
</dbReference>
<dbReference type="OrthoDB" id="9778062at2"/>
<organism evidence="10 11">
    <name type="scientific">Pseudazoarcus pumilus</name>
    <dbReference type="NCBI Taxonomy" id="2067960"/>
    <lineage>
        <taxon>Bacteria</taxon>
        <taxon>Pseudomonadati</taxon>
        <taxon>Pseudomonadota</taxon>
        <taxon>Betaproteobacteria</taxon>
        <taxon>Rhodocyclales</taxon>
        <taxon>Zoogloeaceae</taxon>
        <taxon>Pseudazoarcus</taxon>
    </lineage>
</organism>